<dbReference type="GeneID" id="24623273"/>
<dbReference type="GO" id="GO:0039693">
    <property type="term" value="P:viral DNA genome replication"/>
    <property type="evidence" value="ECO:0007669"/>
    <property type="project" value="UniProtKB-KW"/>
</dbReference>
<evidence type="ECO:0000313" key="14">
    <source>
        <dbReference type="EMBL" id="AIX13056.1"/>
    </source>
</evidence>
<feature type="domain" description="Bacteriophage T4 Gp32 single-stranded DNA-binding" evidence="13">
    <location>
        <begin position="48"/>
        <end position="274"/>
    </location>
</feature>
<evidence type="ECO:0000256" key="12">
    <source>
        <dbReference type="SAM" id="MobiDB-lite"/>
    </source>
</evidence>
<keyword evidence="3" id="KW-0235">DNA replication</keyword>
<dbReference type="GO" id="GO:0006260">
    <property type="term" value="P:DNA replication"/>
    <property type="evidence" value="ECO:0007669"/>
    <property type="project" value="UniProtKB-KW"/>
</dbReference>
<evidence type="ECO:0000256" key="2">
    <source>
        <dbReference type="ARBA" id="ARBA00022491"/>
    </source>
</evidence>
<dbReference type="GO" id="GO:0006281">
    <property type="term" value="P:DNA repair"/>
    <property type="evidence" value="ECO:0007669"/>
    <property type="project" value="UniProtKB-KW"/>
</dbReference>
<dbReference type="GO" id="GO:0046872">
    <property type="term" value="F:metal ion binding"/>
    <property type="evidence" value="ECO:0007669"/>
    <property type="project" value="UniProtKB-KW"/>
</dbReference>
<name>A0A0A0YVE5_9CAUD</name>
<keyword evidence="9" id="KW-0234">DNA repair</keyword>
<dbReference type="KEGG" id="vg:24623273"/>
<keyword evidence="6" id="KW-0862">Zinc</keyword>
<evidence type="ECO:0000256" key="9">
    <source>
        <dbReference type="ARBA" id="ARBA00023204"/>
    </source>
</evidence>
<evidence type="ECO:0000256" key="3">
    <source>
        <dbReference type="ARBA" id="ARBA00022705"/>
    </source>
</evidence>
<evidence type="ECO:0000256" key="1">
    <source>
        <dbReference type="ARBA" id="ARBA00018590"/>
    </source>
</evidence>
<gene>
    <name evidence="14" type="ORF">NW77_048</name>
</gene>
<dbReference type="SUPFAM" id="SSF50249">
    <property type="entry name" value="Nucleic acid-binding proteins"/>
    <property type="match status" value="1"/>
</dbReference>
<evidence type="ECO:0000259" key="13">
    <source>
        <dbReference type="Pfam" id="PF08804"/>
    </source>
</evidence>
<dbReference type="GO" id="GO:0003697">
    <property type="term" value="F:single-stranded DNA binding"/>
    <property type="evidence" value="ECO:0007669"/>
    <property type="project" value="InterPro"/>
</dbReference>
<evidence type="ECO:0000256" key="8">
    <source>
        <dbReference type="ARBA" id="ARBA00023125"/>
    </source>
</evidence>
<accession>A0A0A0YVE5</accession>
<keyword evidence="8 14" id="KW-0238">DNA-binding</keyword>
<keyword evidence="15" id="KW-1185">Reference proteome</keyword>
<dbReference type="EMBL" id="KP037007">
    <property type="protein sequence ID" value="AIX13056.1"/>
    <property type="molecule type" value="Genomic_DNA"/>
</dbReference>
<evidence type="ECO:0000256" key="4">
    <source>
        <dbReference type="ARBA" id="ARBA00022723"/>
    </source>
</evidence>
<keyword evidence="5" id="KW-0227">DNA damage</keyword>
<dbReference type="Pfam" id="PF08804">
    <property type="entry name" value="gp32"/>
    <property type="match status" value="1"/>
</dbReference>
<keyword evidence="4" id="KW-0479">Metal-binding</keyword>
<evidence type="ECO:0000256" key="5">
    <source>
        <dbReference type="ARBA" id="ARBA00022763"/>
    </source>
</evidence>
<proteinExistence type="predicted"/>
<keyword evidence="2" id="KW-0678">Repressor</keyword>
<evidence type="ECO:0000313" key="15">
    <source>
        <dbReference type="Proteomes" id="UP000030322"/>
    </source>
</evidence>
<dbReference type="InterPro" id="IPR012340">
    <property type="entry name" value="NA-bd_OB-fold"/>
</dbReference>
<dbReference type="InterPro" id="IPR044947">
    <property type="entry name" value="Phage_T4_Gp32_ssDNA-bd_sf"/>
</dbReference>
<reference evidence="14 15" key="1">
    <citation type="submission" date="2014-10" db="EMBL/GenBank/DDBJ databases">
        <title>Characterization of a new ViI-like Erwinia amylovora bacteriophage.</title>
        <authorList>
            <person name="Lagonenko A.L."/>
            <person name="Valentovich L.N."/>
        </authorList>
    </citation>
    <scope>NUCLEOTIDE SEQUENCE [LARGE SCALE GENOMIC DNA]</scope>
</reference>
<evidence type="ECO:0000256" key="7">
    <source>
        <dbReference type="ARBA" id="ARBA00023109"/>
    </source>
</evidence>
<protein>
    <recommendedName>
        <fullName evidence="1">Single-stranded DNA-binding protein</fullName>
    </recommendedName>
    <alternativeName>
        <fullName evidence="10">Gp32</fullName>
    </alternativeName>
    <alternativeName>
        <fullName evidence="11">Helix-destabilizing protein</fullName>
    </alternativeName>
</protein>
<sequence>MSSLFDRLKQSRGQQATQLQARLEQQGQRTNRQDPRIWKYTWNDKGISDNIIRFLPTPMVDMKKQEDGTIPDDAVLTPVAMVMQHGFQGPGGWYINNSPQTFGEDDPVRDHDRPLWQRQKATADEKLKDLLKQRLPSTDYYANILIIKDGTNPENNGKVMLFKFGNAVKKILDKTQDKKFEDDIVFDPYDAWEGANLLLKLESEERTFNGRTVRVPKFDNAKWDKPSPIFALENGEPDNDKIREVWEKEHSLFEFFDRKNFKSYAELEQQLRKVLNIPADQPLVEGAAATMAESPSAPADKPVDKPASTPDAGSQQQATPTPPADDKPAGGLDEFAQFLQK</sequence>
<organism evidence="14 15">
    <name type="scientific">Erwinia phage phiEa2809</name>
    <dbReference type="NCBI Taxonomy" id="1564096"/>
    <lineage>
        <taxon>Viruses</taxon>
        <taxon>Duplodnaviria</taxon>
        <taxon>Heunggongvirae</taxon>
        <taxon>Uroviricota</taxon>
        <taxon>Caudoviricetes</taxon>
        <taxon>Pantevenvirales</taxon>
        <taxon>Ackermannviridae</taxon>
        <taxon>Nezavisimistyvirus</taxon>
        <taxon>Nezavisimistyvirus Ea2809</taxon>
    </lineage>
</organism>
<dbReference type="OrthoDB" id="3870at10239"/>
<dbReference type="Gene3D" id="3.90.198.10">
    <property type="entry name" value="Replication Fork Single-Stranded Dna Binding Protein"/>
    <property type="match status" value="1"/>
</dbReference>
<dbReference type="InterPro" id="IPR012339">
    <property type="entry name" value="Phage_T4_Gp32_ssDNA-bd"/>
</dbReference>
<feature type="region of interest" description="Disordered" evidence="12">
    <location>
        <begin position="286"/>
        <end position="341"/>
    </location>
</feature>
<evidence type="ECO:0000256" key="10">
    <source>
        <dbReference type="ARBA" id="ARBA00031936"/>
    </source>
</evidence>
<dbReference type="RefSeq" id="YP_009147560.1">
    <property type="nucleotide sequence ID" value="NC_027340.1"/>
</dbReference>
<dbReference type="Proteomes" id="UP000030322">
    <property type="component" value="Segment"/>
</dbReference>
<keyword evidence="7" id="KW-1194">Viral DNA replication</keyword>
<evidence type="ECO:0000256" key="6">
    <source>
        <dbReference type="ARBA" id="ARBA00022833"/>
    </source>
</evidence>
<evidence type="ECO:0000256" key="11">
    <source>
        <dbReference type="ARBA" id="ARBA00032941"/>
    </source>
</evidence>